<dbReference type="EMBL" id="FOLL01000008">
    <property type="protein sequence ID" value="SFC31756.1"/>
    <property type="molecule type" value="Genomic_DNA"/>
</dbReference>
<evidence type="ECO:0000259" key="4">
    <source>
        <dbReference type="PROSITE" id="PS51082"/>
    </source>
</evidence>
<dbReference type="PANTHER" id="PTHR43179">
    <property type="entry name" value="RHAMNOSYLTRANSFERASE WBBL"/>
    <property type="match status" value="1"/>
</dbReference>
<organism evidence="5 6">
    <name type="scientific">Parapedobacter composti</name>
    <dbReference type="NCBI Taxonomy" id="623281"/>
    <lineage>
        <taxon>Bacteria</taxon>
        <taxon>Pseudomonadati</taxon>
        <taxon>Bacteroidota</taxon>
        <taxon>Sphingobacteriia</taxon>
        <taxon>Sphingobacteriales</taxon>
        <taxon>Sphingobacteriaceae</taxon>
        <taxon>Parapedobacter</taxon>
    </lineage>
</organism>
<reference evidence="5 6" key="1">
    <citation type="submission" date="2016-10" db="EMBL/GenBank/DDBJ databases">
        <authorList>
            <person name="de Groot N.N."/>
        </authorList>
    </citation>
    <scope>NUCLEOTIDE SEQUENCE [LARGE SCALE GENOMIC DNA]</scope>
    <source>
        <strain evidence="5 6">DSM 22900</strain>
    </source>
</reference>
<dbReference type="Proteomes" id="UP000199577">
    <property type="component" value="Unassembled WGS sequence"/>
</dbReference>
<protein>
    <recommendedName>
        <fullName evidence="4">WH2 domain-containing protein</fullName>
    </recommendedName>
</protein>
<evidence type="ECO:0000313" key="5">
    <source>
        <dbReference type="EMBL" id="SFC31756.1"/>
    </source>
</evidence>
<evidence type="ECO:0000256" key="3">
    <source>
        <dbReference type="ARBA" id="ARBA00022679"/>
    </source>
</evidence>
<dbReference type="OrthoDB" id="9771846at2"/>
<dbReference type="GO" id="GO:0016757">
    <property type="term" value="F:glycosyltransferase activity"/>
    <property type="evidence" value="ECO:0007669"/>
    <property type="project" value="UniProtKB-KW"/>
</dbReference>
<accession>A0A1I1I6J7</accession>
<dbReference type="STRING" id="623281.SAMN05421747_10893"/>
<dbReference type="PROSITE" id="PS51082">
    <property type="entry name" value="WH2"/>
    <property type="match status" value="1"/>
</dbReference>
<dbReference type="SUPFAM" id="SSF53448">
    <property type="entry name" value="Nucleotide-diphospho-sugar transferases"/>
    <property type="match status" value="1"/>
</dbReference>
<feature type="domain" description="WH2" evidence="4">
    <location>
        <begin position="283"/>
        <end position="300"/>
    </location>
</feature>
<proteinExistence type="inferred from homology"/>
<keyword evidence="6" id="KW-1185">Reference proteome</keyword>
<name>A0A1I1I6J7_9SPHI</name>
<gene>
    <name evidence="5" type="ORF">SAMN05421747_10893</name>
</gene>
<dbReference type="PANTHER" id="PTHR43179:SF12">
    <property type="entry name" value="GALACTOFURANOSYLTRANSFERASE GLFT2"/>
    <property type="match status" value="1"/>
</dbReference>
<evidence type="ECO:0000313" key="6">
    <source>
        <dbReference type="Proteomes" id="UP000199577"/>
    </source>
</evidence>
<dbReference type="InterPro" id="IPR003124">
    <property type="entry name" value="WH2_dom"/>
</dbReference>
<dbReference type="Gene3D" id="3.90.550.10">
    <property type="entry name" value="Spore Coat Polysaccharide Biosynthesis Protein SpsA, Chain A"/>
    <property type="match status" value="1"/>
</dbReference>
<dbReference type="Pfam" id="PF00535">
    <property type="entry name" value="Glycos_transf_2"/>
    <property type="match status" value="1"/>
</dbReference>
<dbReference type="InterPro" id="IPR029044">
    <property type="entry name" value="Nucleotide-diphossugar_trans"/>
</dbReference>
<dbReference type="InterPro" id="IPR001173">
    <property type="entry name" value="Glyco_trans_2-like"/>
</dbReference>
<keyword evidence="3" id="KW-0808">Transferase</keyword>
<evidence type="ECO:0000256" key="2">
    <source>
        <dbReference type="ARBA" id="ARBA00022676"/>
    </source>
</evidence>
<dbReference type="AlphaFoldDB" id="A0A1I1I6J7"/>
<keyword evidence="2" id="KW-0328">Glycosyltransferase</keyword>
<dbReference type="GO" id="GO:0003779">
    <property type="term" value="F:actin binding"/>
    <property type="evidence" value="ECO:0007669"/>
    <property type="project" value="InterPro"/>
</dbReference>
<dbReference type="RefSeq" id="WP_090973504.1">
    <property type="nucleotide sequence ID" value="NZ_FOLL01000008.1"/>
</dbReference>
<comment type="similarity">
    <text evidence="1">Belongs to the glycosyltransferase 2 family.</text>
</comment>
<evidence type="ECO:0000256" key="1">
    <source>
        <dbReference type="ARBA" id="ARBA00006739"/>
    </source>
</evidence>
<sequence>MKAALTPKIGLVTVLYRSEAVLPGFFRSLSAQSFKDYHLYLIDNEPSRNSAALIQAMQVQYPVAGYTYIANDENKGVAHGNNQGIEHSLNAGCTHTLLLNNDIEFEQEHLLRDMYAHAVISGDRMVVPKILFYDSRKIWMAGGRLLKFRGYTTHVGGLKPDGPDYDVAGYFDYAPTCFMLIDNRLFEEIGLMDPNYFVYFDDTDFVYRAVKRRYRVYYLPQLVVLHKESSSTGGAISPFFTYYFNRNRIYFIRKNFRGLQRWIALSVTTLANLRNLIRYGRQSRRNLLNAIKAGWQLKPVHHSDR</sequence>